<protein>
    <submittedName>
        <fullName evidence="1">Uncharacterized protein</fullName>
    </submittedName>
</protein>
<dbReference type="AlphaFoldDB" id="A0A6A6ULR2"/>
<accession>A0A6A6ULR2</accession>
<organism evidence="1 2">
    <name type="scientific">Microthyrium microscopicum</name>
    <dbReference type="NCBI Taxonomy" id="703497"/>
    <lineage>
        <taxon>Eukaryota</taxon>
        <taxon>Fungi</taxon>
        <taxon>Dikarya</taxon>
        <taxon>Ascomycota</taxon>
        <taxon>Pezizomycotina</taxon>
        <taxon>Dothideomycetes</taxon>
        <taxon>Dothideomycetes incertae sedis</taxon>
        <taxon>Microthyriales</taxon>
        <taxon>Microthyriaceae</taxon>
        <taxon>Microthyrium</taxon>
    </lineage>
</organism>
<gene>
    <name evidence="1" type="ORF">BT63DRAFT_450746</name>
</gene>
<reference evidence="1" key="1">
    <citation type="journal article" date="2020" name="Stud. Mycol.">
        <title>101 Dothideomycetes genomes: a test case for predicting lifestyles and emergence of pathogens.</title>
        <authorList>
            <person name="Haridas S."/>
            <person name="Albert R."/>
            <person name="Binder M."/>
            <person name="Bloem J."/>
            <person name="Labutti K."/>
            <person name="Salamov A."/>
            <person name="Andreopoulos B."/>
            <person name="Baker S."/>
            <person name="Barry K."/>
            <person name="Bills G."/>
            <person name="Bluhm B."/>
            <person name="Cannon C."/>
            <person name="Castanera R."/>
            <person name="Culley D."/>
            <person name="Daum C."/>
            <person name="Ezra D."/>
            <person name="Gonzalez J."/>
            <person name="Henrissat B."/>
            <person name="Kuo A."/>
            <person name="Liang C."/>
            <person name="Lipzen A."/>
            <person name="Lutzoni F."/>
            <person name="Magnuson J."/>
            <person name="Mondo S."/>
            <person name="Nolan M."/>
            <person name="Ohm R."/>
            <person name="Pangilinan J."/>
            <person name="Park H.-J."/>
            <person name="Ramirez L."/>
            <person name="Alfaro M."/>
            <person name="Sun H."/>
            <person name="Tritt A."/>
            <person name="Yoshinaga Y."/>
            <person name="Zwiers L.-H."/>
            <person name="Turgeon B."/>
            <person name="Goodwin S."/>
            <person name="Spatafora J."/>
            <person name="Crous P."/>
            <person name="Grigoriev I."/>
        </authorList>
    </citation>
    <scope>NUCLEOTIDE SEQUENCE</scope>
    <source>
        <strain evidence="1">CBS 115976</strain>
    </source>
</reference>
<dbReference type="EMBL" id="MU004231">
    <property type="protein sequence ID" value="KAF2672720.1"/>
    <property type="molecule type" value="Genomic_DNA"/>
</dbReference>
<sequence length="121" mass="13305">MPLVSLRKILLESAASCVGAGGSKADGDAHFRALLRYHQKLYGTTPSTYASQHNCFLLKYCRYYGSQLSNSRYKIFITYIANIHPGNTRSPTAIPRTPNKDSGIALYDSKFGISLQNVQAG</sequence>
<evidence type="ECO:0000313" key="2">
    <source>
        <dbReference type="Proteomes" id="UP000799302"/>
    </source>
</evidence>
<name>A0A6A6ULR2_9PEZI</name>
<keyword evidence="2" id="KW-1185">Reference proteome</keyword>
<dbReference type="Proteomes" id="UP000799302">
    <property type="component" value="Unassembled WGS sequence"/>
</dbReference>
<evidence type="ECO:0000313" key="1">
    <source>
        <dbReference type="EMBL" id="KAF2672720.1"/>
    </source>
</evidence>
<proteinExistence type="predicted"/>